<organism evidence="4 5">
    <name type="scientific">Bordetella genomosp. 1</name>
    <dbReference type="NCBI Taxonomy" id="1395607"/>
    <lineage>
        <taxon>Bacteria</taxon>
        <taxon>Pseudomonadati</taxon>
        <taxon>Pseudomonadota</taxon>
        <taxon>Betaproteobacteria</taxon>
        <taxon>Burkholderiales</taxon>
        <taxon>Alcaligenaceae</taxon>
        <taxon>Bordetella</taxon>
    </lineage>
</organism>
<dbReference type="Proteomes" id="UP000216354">
    <property type="component" value="Unassembled WGS sequence"/>
</dbReference>
<reference evidence="4 5" key="1">
    <citation type="submission" date="2017-05" db="EMBL/GenBank/DDBJ databases">
        <title>Complete and WGS of Bordetella genogroups.</title>
        <authorList>
            <person name="Spilker T."/>
            <person name="Lipuma J."/>
        </authorList>
    </citation>
    <scope>NUCLEOTIDE SEQUENCE [LARGE SCALE GENOMIC DNA]</scope>
    <source>
        <strain evidence="4 5">AU9795</strain>
    </source>
</reference>
<dbReference type="PANTHER" id="PTHR30273:SF2">
    <property type="entry name" value="PROTEIN FECR"/>
    <property type="match status" value="1"/>
</dbReference>
<name>A0ABX4EW09_9BORD</name>
<feature type="domain" description="FecR protein" evidence="2">
    <location>
        <begin position="122"/>
        <end position="214"/>
    </location>
</feature>
<evidence type="ECO:0000313" key="5">
    <source>
        <dbReference type="Proteomes" id="UP000216354"/>
    </source>
</evidence>
<dbReference type="PANTHER" id="PTHR30273">
    <property type="entry name" value="PERIPLASMIC SIGNAL SENSOR AND SIGMA FACTOR ACTIVATOR FECR-RELATED"/>
    <property type="match status" value="1"/>
</dbReference>
<keyword evidence="1" id="KW-0812">Transmembrane</keyword>
<evidence type="ECO:0000313" key="4">
    <source>
        <dbReference type="EMBL" id="OZI58643.1"/>
    </source>
</evidence>
<dbReference type="InterPro" id="IPR012373">
    <property type="entry name" value="Ferrdict_sens_TM"/>
</dbReference>
<protein>
    <recommendedName>
        <fullName evidence="6">Iron dicitrate transport regulator FecR</fullName>
    </recommendedName>
</protein>
<evidence type="ECO:0008006" key="6">
    <source>
        <dbReference type="Google" id="ProtNLM"/>
    </source>
</evidence>
<dbReference type="Gene3D" id="3.55.50.30">
    <property type="match status" value="1"/>
</dbReference>
<dbReference type="Pfam" id="PF04773">
    <property type="entry name" value="FecR"/>
    <property type="match status" value="1"/>
</dbReference>
<sequence length="332" mass="36418">MTTDRPTSPDAPRESAAYWFARVHSGAFTPAEREHFQRWREADPAHEREYRALDEIWQTARLLPAEDVRELLAAPEAGAGARSHGVARRRWLVGAGVAGAAAIVGGVALGRHALEAPLHVARYVTARGERRSEALPDGSRIQINVASELVVRYYAARRTVELLGGEASFEVTPDAARPFLVDAGAVSVRVTGTVFNVRREADRVAVAVQSGTVEVSSGRWWQRERARLTAGELARSDAGHALSVAPADVTAVTAWRQGKVVFEDQPLEDMVREMNRYLSRPIHLSDSRLKRLRMAGVFSIDDGEGFLQALQNSLPIAVRRRPDGSADLSLLH</sequence>
<gene>
    <name evidence="4" type="ORF">CAL27_18325</name>
</gene>
<dbReference type="InterPro" id="IPR006860">
    <property type="entry name" value="FecR"/>
</dbReference>
<feature type="transmembrane region" description="Helical" evidence="1">
    <location>
        <begin position="91"/>
        <end position="110"/>
    </location>
</feature>
<dbReference type="InterPro" id="IPR032623">
    <property type="entry name" value="FecR_N"/>
</dbReference>
<evidence type="ECO:0000259" key="2">
    <source>
        <dbReference type="Pfam" id="PF04773"/>
    </source>
</evidence>
<keyword evidence="1" id="KW-0472">Membrane</keyword>
<comment type="caution">
    <text evidence="4">The sequence shown here is derived from an EMBL/GenBank/DDBJ whole genome shotgun (WGS) entry which is preliminary data.</text>
</comment>
<accession>A0ABX4EW09</accession>
<keyword evidence="1" id="KW-1133">Transmembrane helix</keyword>
<dbReference type="Pfam" id="PF16220">
    <property type="entry name" value="DUF4880"/>
    <property type="match status" value="1"/>
</dbReference>
<dbReference type="PIRSF" id="PIRSF018266">
    <property type="entry name" value="FecR"/>
    <property type="match status" value="1"/>
</dbReference>
<feature type="domain" description="FecR N-terminal" evidence="3">
    <location>
        <begin position="15"/>
        <end position="53"/>
    </location>
</feature>
<dbReference type="RefSeq" id="WP_094832383.1">
    <property type="nucleotide sequence ID" value="NZ_NEVR01000004.1"/>
</dbReference>
<dbReference type="Gene3D" id="2.60.120.1440">
    <property type="match status" value="1"/>
</dbReference>
<dbReference type="EMBL" id="NEVR01000004">
    <property type="protein sequence ID" value="OZI58643.1"/>
    <property type="molecule type" value="Genomic_DNA"/>
</dbReference>
<keyword evidence="5" id="KW-1185">Reference proteome</keyword>
<evidence type="ECO:0000256" key="1">
    <source>
        <dbReference type="SAM" id="Phobius"/>
    </source>
</evidence>
<proteinExistence type="predicted"/>
<evidence type="ECO:0000259" key="3">
    <source>
        <dbReference type="Pfam" id="PF16220"/>
    </source>
</evidence>